<evidence type="ECO:0000259" key="2">
    <source>
        <dbReference type="Pfam" id="PF02638"/>
    </source>
</evidence>
<dbReference type="InterPro" id="IPR052177">
    <property type="entry name" value="Divisome_Glycosyl_Hydrolase"/>
</dbReference>
<dbReference type="Gene3D" id="2.60.40.10">
    <property type="entry name" value="Immunoglobulins"/>
    <property type="match status" value="1"/>
</dbReference>
<dbReference type="EMBL" id="BJNZ01000015">
    <property type="protein sequence ID" value="GED10481.1"/>
    <property type="molecule type" value="Genomic_DNA"/>
</dbReference>
<dbReference type="InterPro" id="IPR003790">
    <property type="entry name" value="GHL10"/>
</dbReference>
<dbReference type="InterPro" id="IPR013783">
    <property type="entry name" value="Ig-like_fold"/>
</dbReference>
<dbReference type="PROSITE" id="PS51318">
    <property type="entry name" value="TAT"/>
    <property type="match status" value="1"/>
</dbReference>
<gene>
    <name evidence="3" type="ORF">CCE02nite_24800</name>
</gene>
<dbReference type="Gene3D" id="3.20.20.80">
    <property type="entry name" value="Glycosidases"/>
    <property type="match status" value="1"/>
</dbReference>
<dbReference type="GO" id="GO:0005975">
    <property type="term" value="P:carbohydrate metabolic process"/>
    <property type="evidence" value="ECO:0007669"/>
    <property type="project" value="UniProtKB-ARBA"/>
</dbReference>
<feature type="domain" description="Glycosyl hydrolase-like 10" evidence="2">
    <location>
        <begin position="69"/>
        <end position="384"/>
    </location>
</feature>
<dbReference type="SUPFAM" id="SSF51445">
    <property type="entry name" value="(Trans)glycosidases"/>
    <property type="match status" value="1"/>
</dbReference>
<accession>A0A4Y4E765</accession>
<dbReference type="Pfam" id="PF02638">
    <property type="entry name" value="GHL10"/>
    <property type="match status" value="1"/>
</dbReference>
<dbReference type="PANTHER" id="PTHR43405:SF1">
    <property type="entry name" value="GLYCOSYL HYDROLASE DIGH"/>
    <property type="match status" value="1"/>
</dbReference>
<organism evidence="3 4">
    <name type="scientific">Cellulosimicrobium cellulans</name>
    <name type="common">Arthrobacter luteus</name>
    <dbReference type="NCBI Taxonomy" id="1710"/>
    <lineage>
        <taxon>Bacteria</taxon>
        <taxon>Bacillati</taxon>
        <taxon>Actinomycetota</taxon>
        <taxon>Actinomycetes</taxon>
        <taxon>Micrococcales</taxon>
        <taxon>Promicromonosporaceae</taxon>
        <taxon>Cellulosimicrobium</taxon>
    </lineage>
</organism>
<comment type="caution">
    <text evidence="3">The sequence shown here is derived from an EMBL/GenBank/DDBJ whole genome shotgun (WGS) entry which is preliminary data.</text>
</comment>
<keyword evidence="3" id="KW-0378">Hydrolase</keyword>
<sequence length="546" mass="60945">MTLDGSPSSPAPAPAGVGRRQFLTLATAGVAASTLTVTVGSLTPAAALTTPGGTVHAAAAGGPTPRKRELRAMWISSVVNIDWPSASGLTADQQKAELLRWLDVARDFRLNAVFVQVRPTADAFWPSPYEPWSQYLTGVQGRDPGYDPLAFVVEECHRRNLEIHAWYNPYRVSMQADPARLVPEHPARQHPEWVWAYGGKLYFDPGLPEAQEHIKNAILHSVEHYDIDGVHFDDYFYPYAVAGETIPDAATFASHGAGFERVEDWRRHNVDTFVQSISQRIKQTKPWVKFGISPFGIWRNASTDPRGSETGGSQSYDMQFADTRKWVLEGWLDYINPQIYWQFGLAVADYAKLVPWWADVAAQSGTHLYVGEALYKVTSGVFTDPAELSNHLTFCGEQEHPVHGNVYFSAKHVPADPQGSMTRVRDDHYRYPAIVPAMPHLPGTKIRTPVLAWAGWRDDGIRVHWTDAGGRRFAATSFAIYRADGWVKHVDTENPANLLATQRAEGRVLQDFLDPTPVRGRRYTYVVTALDRVWNESAPSAVRWSV</sequence>
<evidence type="ECO:0000313" key="4">
    <source>
        <dbReference type="Proteomes" id="UP000316659"/>
    </source>
</evidence>
<reference evidence="3 4" key="1">
    <citation type="submission" date="2019-06" db="EMBL/GenBank/DDBJ databases">
        <title>Whole genome shotgun sequence of Cellulosimicrobium cellulans NBRC 15516.</title>
        <authorList>
            <person name="Hosoyama A."/>
            <person name="Uohara A."/>
            <person name="Ohji S."/>
            <person name="Ichikawa N."/>
        </authorList>
    </citation>
    <scope>NUCLEOTIDE SEQUENCE [LARGE SCALE GENOMIC DNA]</scope>
    <source>
        <strain evidence="3 4">NBRC 15516</strain>
    </source>
</reference>
<dbReference type="RefSeq" id="WP_141389940.1">
    <property type="nucleotide sequence ID" value="NZ_BJNZ01000015.1"/>
</dbReference>
<dbReference type="AlphaFoldDB" id="A0A4Y4E765"/>
<evidence type="ECO:0000256" key="1">
    <source>
        <dbReference type="ARBA" id="ARBA00022729"/>
    </source>
</evidence>
<evidence type="ECO:0000313" key="3">
    <source>
        <dbReference type="EMBL" id="GED10481.1"/>
    </source>
</evidence>
<dbReference type="InterPro" id="IPR017853">
    <property type="entry name" value="GH"/>
</dbReference>
<proteinExistence type="predicted"/>
<name>A0A4Y4E765_CELCE</name>
<keyword evidence="1" id="KW-0732">Signal</keyword>
<protein>
    <submittedName>
        <fullName evidence="3">Glycosyl hydrolase</fullName>
    </submittedName>
</protein>
<dbReference type="GO" id="GO:0016787">
    <property type="term" value="F:hydrolase activity"/>
    <property type="evidence" value="ECO:0007669"/>
    <property type="project" value="UniProtKB-KW"/>
</dbReference>
<dbReference type="InterPro" id="IPR006311">
    <property type="entry name" value="TAT_signal"/>
</dbReference>
<dbReference type="Proteomes" id="UP000316659">
    <property type="component" value="Unassembled WGS sequence"/>
</dbReference>
<dbReference type="PANTHER" id="PTHR43405">
    <property type="entry name" value="GLYCOSYL HYDROLASE DIGH"/>
    <property type="match status" value="1"/>
</dbReference>